<dbReference type="Pfam" id="PF05036">
    <property type="entry name" value="SPOR"/>
    <property type="match status" value="1"/>
</dbReference>
<dbReference type="InterPro" id="IPR052026">
    <property type="entry name" value="ExeA_AAA_ATPase_DNA-bind"/>
</dbReference>
<evidence type="ECO:0000259" key="2">
    <source>
        <dbReference type="PROSITE" id="PS51724"/>
    </source>
</evidence>
<dbReference type="AlphaFoldDB" id="A0A3N2DQ88"/>
<dbReference type="EMBL" id="RKHR01000004">
    <property type="protein sequence ID" value="ROS01950.1"/>
    <property type="molecule type" value="Genomic_DNA"/>
</dbReference>
<protein>
    <submittedName>
        <fullName evidence="3">AAA domain-containing protein</fullName>
    </submittedName>
</protein>
<gene>
    <name evidence="3" type="ORF">EDC56_2399</name>
</gene>
<dbReference type="InterPro" id="IPR007730">
    <property type="entry name" value="SPOR-like_dom"/>
</dbReference>
<dbReference type="Proteomes" id="UP000275394">
    <property type="component" value="Unassembled WGS sequence"/>
</dbReference>
<keyword evidence="1" id="KW-0812">Transmembrane</keyword>
<dbReference type="InterPro" id="IPR027417">
    <property type="entry name" value="P-loop_NTPase"/>
</dbReference>
<dbReference type="PROSITE" id="PS51724">
    <property type="entry name" value="SPOR"/>
    <property type="match status" value="1"/>
</dbReference>
<proteinExistence type="predicted"/>
<dbReference type="InterPro" id="IPR049945">
    <property type="entry name" value="AAA_22"/>
</dbReference>
<dbReference type="GO" id="GO:0016887">
    <property type="term" value="F:ATP hydrolysis activity"/>
    <property type="evidence" value="ECO:0007669"/>
    <property type="project" value="InterPro"/>
</dbReference>
<feature type="domain" description="SPOR" evidence="2">
    <location>
        <begin position="389"/>
        <end position="467"/>
    </location>
</feature>
<sequence>MDSVVSDSTGDEGQFLSAESSFFAGGGRQLLIDELLYFCRYSGDGSAMLLTAAPGLGRSALLEELGRQLRDDATIVVCLSVTSLRQRGVMDCLLDQLDPEAAIFGETDEYLKRETLASCCDEAAIDGRSLVVVVDDADELEDELQRELLELPTIGGLQLLLSSSDDGLELRLSELLPAVISLQSAVLAAFDKRASRGYLYHRLAILEADEGLLDEPMLAKLLQAGEGSPTRINGLLERLMSPAAADSAEKKKLPIFHLLAVVVIVFGLFILWHLGEEEAPSSSLTVNEELAKLERAEGAAEPAVGRSIVEPVSPVVGEKASKEPIPQHEAEVVMPEAVAVSKQQTSVSTVQPSQPAVAEKAETAKVAKKVSPAIDEGAGYSVEERFLLAQPVDNYTIQIMGLSSKEAIERFRRGLPKALDIRLVQAMVNGRPWYVLVSGNYRNRREAELARSRLPQSLVDMKPWLRRMEGVQQQLRKQY</sequence>
<accession>A0A3N2DQ88</accession>
<evidence type="ECO:0000313" key="3">
    <source>
        <dbReference type="EMBL" id="ROS01950.1"/>
    </source>
</evidence>
<dbReference type="GO" id="GO:0042834">
    <property type="term" value="F:peptidoglycan binding"/>
    <property type="evidence" value="ECO:0007669"/>
    <property type="project" value="InterPro"/>
</dbReference>
<keyword evidence="1" id="KW-1133">Transmembrane helix</keyword>
<organism evidence="3 4">
    <name type="scientific">Sinobacterium caligoides</name>
    <dbReference type="NCBI Taxonomy" id="933926"/>
    <lineage>
        <taxon>Bacteria</taxon>
        <taxon>Pseudomonadati</taxon>
        <taxon>Pseudomonadota</taxon>
        <taxon>Gammaproteobacteria</taxon>
        <taxon>Cellvibrionales</taxon>
        <taxon>Spongiibacteraceae</taxon>
        <taxon>Sinobacterium</taxon>
    </lineage>
</organism>
<comment type="caution">
    <text evidence="3">The sequence shown here is derived from an EMBL/GenBank/DDBJ whole genome shotgun (WGS) entry which is preliminary data.</text>
</comment>
<feature type="transmembrane region" description="Helical" evidence="1">
    <location>
        <begin position="255"/>
        <end position="275"/>
    </location>
</feature>
<dbReference type="Gene3D" id="3.40.50.300">
    <property type="entry name" value="P-loop containing nucleotide triphosphate hydrolases"/>
    <property type="match status" value="1"/>
</dbReference>
<dbReference type="PANTHER" id="PTHR35894">
    <property type="entry name" value="GENERAL SECRETION PATHWAY PROTEIN A-RELATED"/>
    <property type="match status" value="1"/>
</dbReference>
<evidence type="ECO:0000313" key="4">
    <source>
        <dbReference type="Proteomes" id="UP000275394"/>
    </source>
</evidence>
<dbReference type="InterPro" id="IPR036680">
    <property type="entry name" value="SPOR-like_sf"/>
</dbReference>
<reference evidence="3 4" key="1">
    <citation type="submission" date="2018-11" db="EMBL/GenBank/DDBJ databases">
        <title>Genomic Encyclopedia of Type Strains, Phase IV (KMG-IV): sequencing the most valuable type-strain genomes for metagenomic binning, comparative biology and taxonomic classification.</title>
        <authorList>
            <person name="Goeker M."/>
        </authorList>
    </citation>
    <scope>NUCLEOTIDE SEQUENCE [LARGE SCALE GENOMIC DNA]</scope>
    <source>
        <strain evidence="3 4">DSM 100316</strain>
    </source>
</reference>
<dbReference type="Gene3D" id="3.30.70.1070">
    <property type="entry name" value="Sporulation related repeat"/>
    <property type="match status" value="1"/>
</dbReference>
<dbReference type="PANTHER" id="PTHR35894:SF1">
    <property type="entry name" value="PHOSPHORIBULOKINASE _ URIDINE KINASE FAMILY"/>
    <property type="match status" value="1"/>
</dbReference>
<evidence type="ECO:0000256" key="1">
    <source>
        <dbReference type="SAM" id="Phobius"/>
    </source>
</evidence>
<name>A0A3N2DQ88_9GAMM</name>
<keyword evidence="4" id="KW-1185">Reference proteome</keyword>
<dbReference type="SUPFAM" id="SSF52540">
    <property type="entry name" value="P-loop containing nucleoside triphosphate hydrolases"/>
    <property type="match status" value="1"/>
</dbReference>
<dbReference type="Pfam" id="PF13401">
    <property type="entry name" value="AAA_22"/>
    <property type="match status" value="1"/>
</dbReference>
<keyword evidence="1" id="KW-0472">Membrane</keyword>